<evidence type="ECO:0000256" key="1">
    <source>
        <dbReference type="ARBA" id="ARBA00000085"/>
    </source>
</evidence>
<keyword evidence="10" id="KW-0812">Transmembrane</keyword>
<feature type="transmembrane region" description="Helical" evidence="10">
    <location>
        <begin position="12"/>
        <end position="33"/>
    </location>
</feature>
<keyword evidence="10" id="KW-0472">Membrane</keyword>
<evidence type="ECO:0000256" key="6">
    <source>
        <dbReference type="ARBA" id="ARBA00022777"/>
    </source>
</evidence>
<dbReference type="EC" id="2.7.13.3" evidence="2"/>
<keyword evidence="7 12" id="KW-0067">ATP-binding</keyword>
<dbReference type="InterPro" id="IPR003594">
    <property type="entry name" value="HATPase_dom"/>
</dbReference>
<dbReference type="InterPro" id="IPR003661">
    <property type="entry name" value="HisK_dim/P_dom"/>
</dbReference>
<keyword evidence="8" id="KW-0902">Two-component regulatory system</keyword>
<evidence type="ECO:0000256" key="5">
    <source>
        <dbReference type="ARBA" id="ARBA00022741"/>
    </source>
</evidence>
<dbReference type="Gene3D" id="3.30.565.10">
    <property type="entry name" value="Histidine kinase-like ATPase, C-terminal domain"/>
    <property type="match status" value="1"/>
</dbReference>
<dbReference type="Pfam" id="PF02518">
    <property type="entry name" value="HATPase_c"/>
    <property type="match status" value="1"/>
</dbReference>
<gene>
    <name evidence="12" type="ORF">L0P79_06395</name>
</gene>
<feature type="coiled-coil region" evidence="9">
    <location>
        <begin position="322"/>
        <end position="355"/>
    </location>
</feature>
<dbReference type="GO" id="GO:0005524">
    <property type="term" value="F:ATP binding"/>
    <property type="evidence" value="ECO:0007669"/>
    <property type="project" value="UniProtKB-KW"/>
</dbReference>
<evidence type="ECO:0000256" key="7">
    <source>
        <dbReference type="ARBA" id="ARBA00022840"/>
    </source>
</evidence>
<evidence type="ECO:0000256" key="3">
    <source>
        <dbReference type="ARBA" id="ARBA00022553"/>
    </source>
</evidence>
<dbReference type="InterPro" id="IPR005467">
    <property type="entry name" value="His_kinase_dom"/>
</dbReference>
<dbReference type="RefSeq" id="WP_238073625.1">
    <property type="nucleotide sequence ID" value="NZ_JAKNJB010000008.1"/>
</dbReference>
<keyword evidence="9" id="KW-0175">Coiled coil</keyword>
<keyword evidence="6" id="KW-0418">Kinase</keyword>
<proteinExistence type="predicted"/>
<dbReference type="InterPro" id="IPR036890">
    <property type="entry name" value="HATPase_C_sf"/>
</dbReference>
<organism evidence="12 13">
    <name type="scientific">Intestinimonas massiliensis</name>
    <name type="common">ex Afouda et al. 2020</name>
    <dbReference type="NCBI Taxonomy" id="1673721"/>
    <lineage>
        <taxon>Bacteria</taxon>
        <taxon>Bacillati</taxon>
        <taxon>Bacillota</taxon>
        <taxon>Clostridia</taxon>
        <taxon>Eubacteriales</taxon>
        <taxon>Intestinimonas</taxon>
    </lineage>
</organism>
<dbReference type="PANTHER" id="PTHR43065">
    <property type="entry name" value="SENSOR HISTIDINE KINASE"/>
    <property type="match status" value="1"/>
</dbReference>
<dbReference type="Proteomes" id="UP001200313">
    <property type="component" value="Unassembled WGS sequence"/>
</dbReference>
<dbReference type="Gene3D" id="1.10.287.130">
    <property type="match status" value="1"/>
</dbReference>
<protein>
    <recommendedName>
        <fullName evidence="2">histidine kinase</fullName>
        <ecNumber evidence="2">2.7.13.3</ecNumber>
    </recommendedName>
</protein>
<keyword evidence="13" id="KW-1185">Reference proteome</keyword>
<dbReference type="CDD" id="cd00082">
    <property type="entry name" value="HisKA"/>
    <property type="match status" value="1"/>
</dbReference>
<dbReference type="InterPro" id="IPR004358">
    <property type="entry name" value="Sig_transdc_His_kin-like_C"/>
</dbReference>
<sequence length="581" mass="64432">MEPVKRRKQRFFLGLSLILLLIVTGLGMVYRVFDRYGDILLASEDDQLFRLARSVDRSVESYLNRYGTNLIYVTERRGFHTAEETWRTTGDTAELLYRMEENVLAQDDLIQAVLAIQDGVVILSTGGRTDYRFPPRAGREGTVSIRPCMDGDGGIYLAFLREREEGLSYAALMDLEGFYQRVAGDLTVGTQDRIMLLDAGGQTLLHRTMDGVRVDLVDDLKAGDCDFSGLTYLMEHQEQAREGTAFYETNYCRSGETYIARMAVLPATEETNGFFAVGVSVNYDGVIGPLHLAAVRLLAYGGMVVTGIVLLAVLSIRAGRRNERSLRELAVLRKKNQAMEELNRQTRELAHHQRLETIGTLTSSIAHEFNNLLTPIMGYSILALEKLPPEDTELYDSVLEIYNASRKAKTIISRLSDLSRKNSALSFQYVSPDELVRRVLEVAAPAQPPGVEVVLGLDCRHLWLHGNETQLSQLLLNLVLNAFQAMEEDGGTLTVSTSADQSSIRLRVADTGPGIPPEVLPHIFEPFFTTKESGKGTGLGLAIVQQVVEEHRGRVEVEAAPEGGAAFTVTFPITPREAEPD</sequence>
<dbReference type="SUPFAM" id="SSF47384">
    <property type="entry name" value="Homodimeric domain of signal transducing histidine kinase"/>
    <property type="match status" value="1"/>
</dbReference>
<name>A0ABS9M7S4_9FIRM</name>
<keyword evidence="3" id="KW-0597">Phosphoprotein</keyword>
<dbReference type="SMART" id="SM00388">
    <property type="entry name" value="HisKA"/>
    <property type="match status" value="1"/>
</dbReference>
<evidence type="ECO:0000313" key="13">
    <source>
        <dbReference type="Proteomes" id="UP001200313"/>
    </source>
</evidence>
<evidence type="ECO:0000313" key="12">
    <source>
        <dbReference type="EMBL" id="MCG4526708.1"/>
    </source>
</evidence>
<dbReference type="EMBL" id="JAKNJB010000008">
    <property type="protein sequence ID" value="MCG4526708.1"/>
    <property type="molecule type" value="Genomic_DNA"/>
</dbReference>
<feature type="transmembrane region" description="Helical" evidence="10">
    <location>
        <begin position="297"/>
        <end position="316"/>
    </location>
</feature>
<comment type="caution">
    <text evidence="12">The sequence shown here is derived from an EMBL/GenBank/DDBJ whole genome shotgun (WGS) entry which is preliminary data.</text>
</comment>
<keyword evidence="10" id="KW-1133">Transmembrane helix</keyword>
<comment type="catalytic activity">
    <reaction evidence="1">
        <text>ATP + protein L-histidine = ADP + protein N-phospho-L-histidine.</text>
        <dbReference type="EC" id="2.7.13.3"/>
    </reaction>
</comment>
<reference evidence="12 13" key="1">
    <citation type="submission" date="2022-01" db="EMBL/GenBank/DDBJ databases">
        <title>Collection of gut derived symbiotic bacterial strains cultured from healthy donors.</title>
        <authorList>
            <person name="Lin H."/>
            <person name="Kohout C."/>
            <person name="Waligurski E."/>
            <person name="Pamer E.G."/>
        </authorList>
    </citation>
    <scope>NUCLEOTIDE SEQUENCE [LARGE SCALE GENOMIC DNA]</scope>
    <source>
        <strain evidence="12 13">DFI.3.7</strain>
    </source>
</reference>
<accession>A0ABS9M7S4</accession>
<dbReference type="PROSITE" id="PS50109">
    <property type="entry name" value="HIS_KIN"/>
    <property type="match status" value="1"/>
</dbReference>
<dbReference type="PRINTS" id="PR00344">
    <property type="entry name" value="BCTRLSENSOR"/>
</dbReference>
<feature type="domain" description="Histidine kinase" evidence="11">
    <location>
        <begin position="364"/>
        <end position="575"/>
    </location>
</feature>
<dbReference type="Pfam" id="PF00512">
    <property type="entry name" value="HisKA"/>
    <property type="match status" value="1"/>
</dbReference>
<evidence type="ECO:0000256" key="9">
    <source>
        <dbReference type="SAM" id="Coils"/>
    </source>
</evidence>
<dbReference type="InterPro" id="IPR036097">
    <property type="entry name" value="HisK_dim/P_sf"/>
</dbReference>
<dbReference type="PANTHER" id="PTHR43065:SF10">
    <property type="entry name" value="PEROXIDE STRESS-ACTIVATED HISTIDINE KINASE MAK3"/>
    <property type="match status" value="1"/>
</dbReference>
<evidence type="ECO:0000256" key="2">
    <source>
        <dbReference type="ARBA" id="ARBA00012438"/>
    </source>
</evidence>
<evidence type="ECO:0000256" key="4">
    <source>
        <dbReference type="ARBA" id="ARBA00022679"/>
    </source>
</evidence>
<evidence type="ECO:0000256" key="10">
    <source>
        <dbReference type="SAM" id="Phobius"/>
    </source>
</evidence>
<keyword evidence="4" id="KW-0808">Transferase</keyword>
<dbReference type="SUPFAM" id="SSF55874">
    <property type="entry name" value="ATPase domain of HSP90 chaperone/DNA topoisomerase II/histidine kinase"/>
    <property type="match status" value="1"/>
</dbReference>
<evidence type="ECO:0000259" key="11">
    <source>
        <dbReference type="PROSITE" id="PS50109"/>
    </source>
</evidence>
<evidence type="ECO:0000256" key="8">
    <source>
        <dbReference type="ARBA" id="ARBA00023012"/>
    </source>
</evidence>
<keyword evidence="5" id="KW-0547">Nucleotide-binding</keyword>
<dbReference type="SMART" id="SM00387">
    <property type="entry name" value="HATPase_c"/>
    <property type="match status" value="1"/>
</dbReference>